<dbReference type="AlphaFoldDB" id="A0A7J6S4B1"/>
<gene>
    <name evidence="2" type="ORF">FOZ62_005189</name>
</gene>
<sequence>RCHSRLGDFLQLQERYPQACEEFEKAREICEKCNPPVREKAVVRALGECQRQGDEEKGKKTLLTAKALLDDPQQRDEDTDDVLAAINEALEDNQAGEVNDQVKIIQQMMASTSRTSGGPTPSLGASTSAKFDKATLGSDSKVIDFGVVKSKKRRRSETDRGAE</sequence>
<name>A0A7J6S4B1_PEROL</name>
<feature type="region of interest" description="Disordered" evidence="1">
    <location>
        <begin position="109"/>
        <end position="128"/>
    </location>
</feature>
<evidence type="ECO:0000256" key="1">
    <source>
        <dbReference type="SAM" id="MobiDB-lite"/>
    </source>
</evidence>
<dbReference type="Proteomes" id="UP000574390">
    <property type="component" value="Unassembled WGS sequence"/>
</dbReference>
<evidence type="ECO:0000313" key="3">
    <source>
        <dbReference type="Proteomes" id="UP000574390"/>
    </source>
</evidence>
<dbReference type="SUPFAM" id="SSF48452">
    <property type="entry name" value="TPR-like"/>
    <property type="match status" value="1"/>
</dbReference>
<feature type="non-terminal residue" evidence="2">
    <location>
        <position position="1"/>
    </location>
</feature>
<comment type="caution">
    <text evidence="2">The sequence shown here is derived from an EMBL/GenBank/DDBJ whole genome shotgun (WGS) entry which is preliminary data.</text>
</comment>
<proteinExistence type="predicted"/>
<organism evidence="2 3">
    <name type="scientific">Perkinsus olseni</name>
    <name type="common">Perkinsus atlanticus</name>
    <dbReference type="NCBI Taxonomy" id="32597"/>
    <lineage>
        <taxon>Eukaryota</taxon>
        <taxon>Sar</taxon>
        <taxon>Alveolata</taxon>
        <taxon>Perkinsozoa</taxon>
        <taxon>Perkinsea</taxon>
        <taxon>Perkinsida</taxon>
        <taxon>Perkinsidae</taxon>
        <taxon>Perkinsus</taxon>
    </lineage>
</organism>
<dbReference type="InterPro" id="IPR011990">
    <property type="entry name" value="TPR-like_helical_dom_sf"/>
</dbReference>
<evidence type="ECO:0000313" key="2">
    <source>
        <dbReference type="EMBL" id="KAF4727777.1"/>
    </source>
</evidence>
<protein>
    <submittedName>
        <fullName evidence="2">Uncharacterized protein</fullName>
    </submittedName>
</protein>
<feature type="compositionally biased region" description="Low complexity" evidence="1">
    <location>
        <begin position="111"/>
        <end position="122"/>
    </location>
</feature>
<reference evidence="2 3" key="1">
    <citation type="submission" date="2020-04" db="EMBL/GenBank/DDBJ databases">
        <title>Perkinsus olseni comparative genomics.</title>
        <authorList>
            <person name="Bogema D.R."/>
        </authorList>
    </citation>
    <scope>NUCLEOTIDE SEQUENCE [LARGE SCALE GENOMIC DNA]</scope>
    <source>
        <strain evidence="2">ATCC PRA-205</strain>
    </source>
</reference>
<accession>A0A7J6S4B1</accession>
<dbReference type="EMBL" id="JABANM010017433">
    <property type="protein sequence ID" value="KAF4727777.1"/>
    <property type="molecule type" value="Genomic_DNA"/>
</dbReference>
<dbReference type="Gene3D" id="1.25.40.10">
    <property type="entry name" value="Tetratricopeptide repeat domain"/>
    <property type="match status" value="1"/>
</dbReference>